<dbReference type="SUPFAM" id="SSF53067">
    <property type="entry name" value="Actin-like ATPase domain"/>
    <property type="match status" value="2"/>
</dbReference>
<reference evidence="3" key="1">
    <citation type="journal article" date="2015" name="Antimicrob. Agents Chemother.">
        <title>Complete nucleotide sequences of two NDM-1-encoding plasmids from the same sequence type 11 Klebsiella pneumoniae strain.</title>
        <authorList>
            <person name="Studentova V."/>
            <person name="Dobiasova H."/>
            <person name="Hedlova D."/>
            <person name="Dolejska M."/>
            <person name="Papagiannitsis C.C."/>
            <person name="Hrabak J."/>
        </authorList>
    </citation>
    <scope>NUCLEOTIDE SEQUENCE</scope>
    <source>
        <strain evidence="3">Kpn-3002cz</strain>
        <plasmid evidence="3">pB-3002cz</plasmid>
    </source>
</reference>
<dbReference type="InterPro" id="IPR043129">
    <property type="entry name" value="ATPase_NBD"/>
</dbReference>
<evidence type="ECO:0000259" key="1">
    <source>
        <dbReference type="Pfam" id="PF06406"/>
    </source>
</evidence>
<dbReference type="PATRIC" id="fig|573.1555.peg.5113"/>
<accession>A0A0C5HDG4</accession>
<dbReference type="InterPro" id="IPR056367">
    <property type="entry name" value="ASKHA_NBD_ParM_R1-like"/>
</dbReference>
<dbReference type="CDD" id="cd24022">
    <property type="entry name" value="ASKHA_NBD_ParM_R1-like"/>
    <property type="match status" value="1"/>
</dbReference>
<feature type="domain" description="Plasmid segregation protein ParM C-terminal" evidence="2">
    <location>
        <begin position="162"/>
        <end position="319"/>
    </location>
</feature>
<geneLocation type="plasmid" evidence="3">
    <name>pB-3002cz</name>
</geneLocation>
<dbReference type="Pfam" id="PF06406">
    <property type="entry name" value="StbA_N"/>
    <property type="match status" value="1"/>
</dbReference>
<keyword evidence="3" id="KW-0614">Plasmid</keyword>
<proteinExistence type="predicted"/>
<protein>
    <submittedName>
        <fullName evidence="3">ParA</fullName>
    </submittedName>
</protein>
<evidence type="ECO:0000259" key="2">
    <source>
        <dbReference type="Pfam" id="PF21523"/>
    </source>
</evidence>
<dbReference type="Pfam" id="PF21523">
    <property type="entry name" value="ParM_N"/>
    <property type="match status" value="1"/>
</dbReference>
<dbReference type="Gene3D" id="3.30.420.40">
    <property type="match status" value="2"/>
</dbReference>
<dbReference type="RefSeq" id="WP_015632457.1">
    <property type="nucleotide sequence ID" value="NZ_CABFWU010000003.1"/>
</dbReference>
<sequence length="326" mass="36042">MRIYVDDGSTNIKLAWKDENGEVKTFISPNSFKPEWSLNLFGDGQSSNYVIEGEKFSFDPGSADAIVTTETRYQYSQVNTVAIHHALLHSGIKPGEVDVVVTLPLSEYLDADFQPNTVNISRKKNSVKREVTLQGKKPGFTIGKVSVLPESIPAGFNILTSLKDDDSLLIVDLGGTTLDVSHVRSKMSGITNTWCDPKIGVSIVTNGIKNAMASDTRISSLQADNMIIHRQDKDWIEHRLPDDKLRKAFSEAFAEKERILINRVIDALDRFTGFTHVMCVGGGAKLISEAVKKATNVPSDRFYTSKEPQFDLVLGMLEMKEGSANE</sequence>
<dbReference type="InterPro" id="IPR009440">
    <property type="entry name" value="ParM/StbA_N"/>
</dbReference>
<evidence type="ECO:0000313" key="3">
    <source>
        <dbReference type="EMBL" id="AJP18491.1"/>
    </source>
</evidence>
<dbReference type="AlphaFoldDB" id="A0A0C5HDG4"/>
<dbReference type="EMBL" id="KJ958926">
    <property type="protein sequence ID" value="AJP18491.1"/>
    <property type="molecule type" value="Genomic_DNA"/>
</dbReference>
<dbReference type="InterPro" id="IPR048345">
    <property type="entry name" value="ParM_C"/>
</dbReference>
<organism evidence="3">
    <name type="scientific">Klebsiella pneumoniae</name>
    <dbReference type="NCBI Taxonomy" id="573"/>
    <lineage>
        <taxon>Bacteria</taxon>
        <taxon>Pseudomonadati</taxon>
        <taxon>Pseudomonadota</taxon>
        <taxon>Gammaproteobacteria</taxon>
        <taxon>Enterobacterales</taxon>
        <taxon>Enterobacteriaceae</taxon>
        <taxon>Klebsiella/Raoultella group</taxon>
        <taxon>Klebsiella</taxon>
        <taxon>Klebsiella pneumoniae complex</taxon>
    </lineage>
</organism>
<name>A0A0C5HDG4_KLEPN</name>
<feature type="domain" description="Plasmid segregation protein ParM/StbA N-terminal" evidence="1">
    <location>
        <begin position="1"/>
        <end position="159"/>
    </location>
</feature>